<evidence type="ECO:0000259" key="7">
    <source>
        <dbReference type="Pfam" id="PF06271"/>
    </source>
</evidence>
<organism evidence="8 9">
    <name type="scientific">Marinicella litoralis</name>
    <dbReference type="NCBI Taxonomy" id="644220"/>
    <lineage>
        <taxon>Bacteria</taxon>
        <taxon>Pseudomonadati</taxon>
        <taxon>Pseudomonadota</taxon>
        <taxon>Gammaproteobacteria</taxon>
        <taxon>Lysobacterales</taxon>
        <taxon>Marinicellaceae</taxon>
        <taxon>Marinicella</taxon>
    </lineage>
</organism>
<feature type="transmembrane region" description="Helical" evidence="6">
    <location>
        <begin position="12"/>
        <end position="36"/>
    </location>
</feature>
<evidence type="ECO:0000256" key="5">
    <source>
        <dbReference type="ARBA" id="ARBA00023136"/>
    </source>
</evidence>
<keyword evidence="3 6" id="KW-0812">Transmembrane</keyword>
<evidence type="ECO:0000313" key="9">
    <source>
        <dbReference type="Proteomes" id="UP000295724"/>
    </source>
</evidence>
<dbReference type="InterPro" id="IPR010432">
    <property type="entry name" value="RDD"/>
</dbReference>
<evidence type="ECO:0000256" key="1">
    <source>
        <dbReference type="ARBA" id="ARBA00004651"/>
    </source>
</evidence>
<keyword evidence="5 6" id="KW-0472">Membrane</keyword>
<gene>
    <name evidence="8" type="ORF">C8D91_1765</name>
</gene>
<keyword evidence="9" id="KW-1185">Reference proteome</keyword>
<evidence type="ECO:0000256" key="6">
    <source>
        <dbReference type="SAM" id="Phobius"/>
    </source>
</evidence>
<evidence type="ECO:0000256" key="3">
    <source>
        <dbReference type="ARBA" id="ARBA00022692"/>
    </source>
</evidence>
<feature type="domain" description="RDD" evidence="7">
    <location>
        <begin position="8"/>
        <end position="129"/>
    </location>
</feature>
<dbReference type="EMBL" id="SNZB01000003">
    <property type="protein sequence ID" value="TDR20787.1"/>
    <property type="molecule type" value="Genomic_DNA"/>
</dbReference>
<evidence type="ECO:0000256" key="4">
    <source>
        <dbReference type="ARBA" id="ARBA00022989"/>
    </source>
</evidence>
<dbReference type="OrthoDB" id="9793824at2"/>
<dbReference type="PANTHER" id="PTHR36115">
    <property type="entry name" value="PROLINE-RICH ANTIGEN HOMOLOG-RELATED"/>
    <property type="match status" value="1"/>
</dbReference>
<comment type="caution">
    <text evidence="8">The sequence shown here is derived from an EMBL/GenBank/DDBJ whole genome shotgun (WGS) entry which is preliminary data.</text>
</comment>
<proteinExistence type="predicted"/>
<dbReference type="AlphaFoldDB" id="A0A4R6XS62"/>
<dbReference type="Pfam" id="PF06271">
    <property type="entry name" value="RDD"/>
    <property type="match status" value="1"/>
</dbReference>
<protein>
    <submittedName>
        <fullName evidence="8">Putative RDD family membrane protein YckC</fullName>
    </submittedName>
</protein>
<dbReference type="GO" id="GO:0005886">
    <property type="term" value="C:plasma membrane"/>
    <property type="evidence" value="ECO:0007669"/>
    <property type="project" value="UniProtKB-SubCell"/>
</dbReference>
<sequence length="152" mass="17405">MTNIHKSKLWKHVAALIYDIFPILGIFLVTSLIFVLLRTGKEVEPETLWFQLLLFFEVYLYFTYSWKKGGQTIGMKAWKIGILNHHKLTWQAVTLRFITGIFSTLLLGAGLWLRISNSKNLTWMDMACGQPVIDLTKSTDDSSPEPASKPQN</sequence>
<dbReference type="RefSeq" id="WP_099018611.1">
    <property type="nucleotide sequence ID" value="NZ_NIHB01000001.1"/>
</dbReference>
<dbReference type="InterPro" id="IPR051791">
    <property type="entry name" value="Pra-immunoreactive"/>
</dbReference>
<name>A0A4R6XS62_9GAMM</name>
<reference evidence="8 9" key="1">
    <citation type="submission" date="2019-03" db="EMBL/GenBank/DDBJ databases">
        <title>Genomic Encyclopedia of Type Strains, Phase IV (KMG-IV): sequencing the most valuable type-strain genomes for metagenomic binning, comparative biology and taxonomic classification.</title>
        <authorList>
            <person name="Goeker M."/>
        </authorList>
    </citation>
    <scope>NUCLEOTIDE SEQUENCE [LARGE SCALE GENOMIC DNA]</scope>
    <source>
        <strain evidence="8 9">DSM 25488</strain>
    </source>
</reference>
<comment type="subcellular location">
    <subcellularLocation>
        <location evidence="1">Cell membrane</location>
        <topology evidence="1">Multi-pass membrane protein</topology>
    </subcellularLocation>
</comment>
<dbReference type="Proteomes" id="UP000295724">
    <property type="component" value="Unassembled WGS sequence"/>
</dbReference>
<evidence type="ECO:0000313" key="8">
    <source>
        <dbReference type="EMBL" id="TDR20787.1"/>
    </source>
</evidence>
<keyword evidence="2" id="KW-1003">Cell membrane</keyword>
<evidence type="ECO:0000256" key="2">
    <source>
        <dbReference type="ARBA" id="ARBA00022475"/>
    </source>
</evidence>
<accession>A0A4R6XS62</accession>
<feature type="transmembrane region" description="Helical" evidence="6">
    <location>
        <begin position="93"/>
        <end position="115"/>
    </location>
</feature>
<feature type="transmembrane region" description="Helical" evidence="6">
    <location>
        <begin position="48"/>
        <end position="66"/>
    </location>
</feature>
<dbReference type="PANTHER" id="PTHR36115:SF10">
    <property type="entry name" value="RDD DOMAIN-CONTAINING PROTEIN"/>
    <property type="match status" value="1"/>
</dbReference>
<keyword evidence="4 6" id="KW-1133">Transmembrane helix</keyword>